<dbReference type="HOGENOM" id="CLU_343066_0_0_1"/>
<protein>
    <recommendedName>
        <fullName evidence="10">Cyclic nucleotide-binding domain-containing protein</fullName>
    </recommendedName>
</protein>
<evidence type="ECO:0000256" key="3">
    <source>
        <dbReference type="ARBA" id="ARBA00022692"/>
    </source>
</evidence>
<feature type="compositionally biased region" description="Low complexity" evidence="8">
    <location>
        <begin position="765"/>
        <end position="777"/>
    </location>
</feature>
<dbReference type="Gene3D" id="2.60.120.10">
    <property type="entry name" value="Jelly Rolls"/>
    <property type="match status" value="1"/>
</dbReference>
<feature type="transmembrane region" description="Helical" evidence="9">
    <location>
        <begin position="253"/>
        <end position="281"/>
    </location>
</feature>
<evidence type="ECO:0000256" key="8">
    <source>
        <dbReference type="SAM" id="MobiDB-lite"/>
    </source>
</evidence>
<dbReference type="GO" id="GO:0071805">
    <property type="term" value="P:potassium ion transmembrane transport"/>
    <property type="evidence" value="ECO:0000318"/>
    <property type="project" value="GO_Central"/>
</dbReference>
<feature type="transmembrane region" description="Helical" evidence="9">
    <location>
        <begin position="105"/>
        <end position="125"/>
    </location>
</feature>
<keyword evidence="12" id="KW-1185">Reference proteome</keyword>
<feature type="transmembrane region" description="Helical" evidence="9">
    <location>
        <begin position="343"/>
        <end position="366"/>
    </location>
</feature>
<evidence type="ECO:0000259" key="10">
    <source>
        <dbReference type="PROSITE" id="PS50042"/>
    </source>
</evidence>
<keyword evidence="3 9" id="KW-0812">Transmembrane</keyword>
<evidence type="ECO:0000256" key="2">
    <source>
        <dbReference type="ARBA" id="ARBA00022448"/>
    </source>
</evidence>
<dbReference type="PANTHER" id="PTHR45689:SF5">
    <property type="entry name" value="I[[H]] CHANNEL, ISOFORM E"/>
    <property type="match status" value="1"/>
</dbReference>
<feature type="region of interest" description="Disordered" evidence="8">
    <location>
        <begin position="761"/>
        <end position="793"/>
    </location>
</feature>
<reference evidence="11 12" key="1">
    <citation type="journal article" date="2006" name="Nature">
        <title>Global trends of whole-genome duplications revealed by the ciliate Paramecium tetraurelia.</title>
        <authorList>
            <consortium name="Genoscope"/>
            <person name="Aury J.-M."/>
            <person name="Jaillon O."/>
            <person name="Duret L."/>
            <person name="Noel B."/>
            <person name="Jubin C."/>
            <person name="Porcel B.M."/>
            <person name="Segurens B."/>
            <person name="Daubin V."/>
            <person name="Anthouard V."/>
            <person name="Aiach N."/>
            <person name="Arnaiz O."/>
            <person name="Billaut A."/>
            <person name="Beisson J."/>
            <person name="Blanc I."/>
            <person name="Bouhouche K."/>
            <person name="Camara F."/>
            <person name="Duharcourt S."/>
            <person name="Guigo R."/>
            <person name="Gogendeau D."/>
            <person name="Katinka M."/>
            <person name="Keller A.-M."/>
            <person name="Kissmehl R."/>
            <person name="Klotz C."/>
            <person name="Koll F."/>
            <person name="Le Moue A."/>
            <person name="Lepere C."/>
            <person name="Malinsky S."/>
            <person name="Nowacki M."/>
            <person name="Nowak J.K."/>
            <person name="Plattner H."/>
            <person name="Poulain J."/>
            <person name="Ruiz F."/>
            <person name="Serrano V."/>
            <person name="Zagulski M."/>
            <person name="Dessen P."/>
            <person name="Betermier M."/>
            <person name="Weissenbach J."/>
            <person name="Scarpelli C."/>
            <person name="Schachter V."/>
            <person name="Sperling L."/>
            <person name="Meyer E."/>
            <person name="Cohen J."/>
            <person name="Wincker P."/>
        </authorList>
    </citation>
    <scope>NUCLEOTIDE SEQUENCE [LARGE SCALE GENOMIC DNA]</scope>
    <source>
        <strain evidence="11 12">Stock d4-2</strain>
    </source>
</reference>
<dbReference type="OMA" id="PEDWIIN"/>
<dbReference type="EMBL" id="CT868640">
    <property type="protein sequence ID" value="CAK87771.1"/>
    <property type="molecule type" value="Genomic_DNA"/>
</dbReference>
<dbReference type="GO" id="GO:0098855">
    <property type="term" value="C:HCN channel complex"/>
    <property type="evidence" value="ECO:0000318"/>
    <property type="project" value="GO_Central"/>
</dbReference>
<proteinExistence type="predicted"/>
<dbReference type="PANTHER" id="PTHR45689">
    <property type="entry name" value="I[[H]] CHANNEL, ISOFORM E"/>
    <property type="match status" value="1"/>
</dbReference>
<keyword evidence="4 9" id="KW-1133">Transmembrane helix</keyword>
<dbReference type="GO" id="GO:0003254">
    <property type="term" value="P:regulation of membrane depolarization"/>
    <property type="evidence" value="ECO:0000318"/>
    <property type="project" value="GO_Central"/>
</dbReference>
<dbReference type="RefSeq" id="XP_001455168.1">
    <property type="nucleotide sequence ID" value="XM_001455131.1"/>
</dbReference>
<dbReference type="STRING" id="5888.A0DXK4"/>
<dbReference type="CDD" id="cd00038">
    <property type="entry name" value="CAP_ED"/>
    <property type="match status" value="1"/>
</dbReference>
<feature type="transmembrane region" description="Helical" evidence="9">
    <location>
        <begin position="311"/>
        <end position="331"/>
    </location>
</feature>
<dbReference type="AlphaFoldDB" id="A0DXK4"/>
<dbReference type="OrthoDB" id="447251at2759"/>
<comment type="subcellular location">
    <subcellularLocation>
        <location evidence="1">Membrane</location>
        <topology evidence="1">Multi-pass membrane protein</topology>
    </subcellularLocation>
</comment>
<evidence type="ECO:0000313" key="12">
    <source>
        <dbReference type="Proteomes" id="UP000000600"/>
    </source>
</evidence>
<dbReference type="SMART" id="SM00100">
    <property type="entry name" value="cNMP"/>
    <property type="match status" value="1"/>
</dbReference>
<dbReference type="InterPro" id="IPR018490">
    <property type="entry name" value="cNMP-bd_dom_sf"/>
</dbReference>
<organism evidence="11 12">
    <name type="scientific">Paramecium tetraurelia</name>
    <dbReference type="NCBI Taxonomy" id="5888"/>
    <lineage>
        <taxon>Eukaryota</taxon>
        <taxon>Sar</taxon>
        <taxon>Alveolata</taxon>
        <taxon>Ciliophora</taxon>
        <taxon>Intramacronucleata</taxon>
        <taxon>Oligohymenophorea</taxon>
        <taxon>Peniculida</taxon>
        <taxon>Parameciidae</taxon>
        <taxon>Paramecium</taxon>
    </lineage>
</organism>
<dbReference type="GeneID" id="5040957"/>
<dbReference type="Proteomes" id="UP000000600">
    <property type="component" value="Unassembled WGS sequence"/>
</dbReference>
<evidence type="ECO:0000256" key="5">
    <source>
        <dbReference type="ARBA" id="ARBA00023065"/>
    </source>
</evidence>
<feature type="compositionally biased region" description="Polar residues" evidence="8">
    <location>
        <begin position="778"/>
        <end position="787"/>
    </location>
</feature>
<dbReference type="GO" id="GO:0035725">
    <property type="term" value="P:sodium ion transmembrane transport"/>
    <property type="evidence" value="ECO:0000318"/>
    <property type="project" value="GO_Central"/>
</dbReference>
<dbReference type="Pfam" id="PF00027">
    <property type="entry name" value="cNMP_binding"/>
    <property type="match status" value="1"/>
</dbReference>
<dbReference type="Pfam" id="PF00520">
    <property type="entry name" value="Ion_trans"/>
    <property type="match status" value="1"/>
</dbReference>
<keyword evidence="5" id="KW-0406">Ion transport</keyword>
<dbReference type="InParanoid" id="A0DXK4"/>
<evidence type="ECO:0000313" key="11">
    <source>
        <dbReference type="EMBL" id="CAK87771.1"/>
    </source>
</evidence>
<sequence>MQIKQNVIQSLISQNSAIENLVQREGLQLIGRSRFNLGDQSYGKLNDTEYNKKKTQITLLKDQQYIDAEQLKRLEEHNEDQSNQQQKWVILLLFKIIRPEEPKKIIWDLIGMSFIFIQMITIPLILTFSFEITGGFAIFNDIMDYYFLIDILMQFQTGYYEGYQRVNIFVGRKQIALNYLKLWFWLDLISSFPYDDVLSLFIDESNSQSLKRNTQIIKIMRIVRFIKVIRLMRALKLKKIINQIEDTLFQDKTIISIISFFKICLIILSLSHWLACIWNAIRFIEETDNNWYTQYVINFNQEKDNDPDFWFNQYVAGIYFSITTMITIGYGDISPKNTVERSFGIFVMILASGVFGYVMNSIVLLFQNMNESLEDLLNKNTAAIKYMKQKEVNKKLQSRIKNYLEWLIEDEQLQKSYAHDTLEKLSLPLKNQLTQIVHGKMMNQIKFLSKNFSSLLLKKLAFTFQEEIYNPEDWIINQNDPINDQTSIFFILNGRVSVCFPKSKGINELVELSKKQYFGEISFFGNVPRCASVKARNFINLFRLSRKSFLEQCEIEDIEKFFQLKFKIEFEQDYEDLNLFCYVCQAPNHTAKHCPNVHYVINKYDRITIIEKYNEEIKLFINERRRQRKKCNTLKNLNNKRNQQVIQQITEEAFNLEKYINFHQTKPSVLRIKDSFRTDSIKEYTNFTPMSNLNSIARLQNYNAELYAENVRQQKEIQKKNKLKSKFVQLFQNKKEQRQSLGNNQAGNKFSKLVMNLTKLKKAQDQQQQHSEQESNQISITKLSSPPTVKPKLLRAPTMVSRKLNEGKNTRLQRLPRKTYLGQICGLEKYNYQFMDEVIVDSKECSAQPLKQSSAIKVKKKKTIIIQKSTEATIIDSYQFPDVSFHKQLKRSQSSDELKSNYDLEKYSKLFLEDMIYLVTNYKLQNCK</sequence>
<dbReference type="PROSITE" id="PS50042">
    <property type="entry name" value="CNMP_BINDING_3"/>
    <property type="match status" value="1"/>
</dbReference>
<dbReference type="InterPro" id="IPR005821">
    <property type="entry name" value="Ion_trans_dom"/>
</dbReference>
<dbReference type="InterPro" id="IPR014710">
    <property type="entry name" value="RmlC-like_jellyroll"/>
</dbReference>
<dbReference type="SUPFAM" id="SSF51206">
    <property type="entry name" value="cAMP-binding domain-like"/>
    <property type="match status" value="1"/>
</dbReference>
<keyword evidence="2" id="KW-0813">Transport</keyword>
<evidence type="ECO:0000256" key="6">
    <source>
        <dbReference type="ARBA" id="ARBA00023136"/>
    </source>
</evidence>
<dbReference type="InterPro" id="IPR000595">
    <property type="entry name" value="cNMP-bd_dom"/>
</dbReference>
<dbReference type="KEGG" id="ptm:GSPATT00021395001"/>
<dbReference type="Gene3D" id="1.10.287.70">
    <property type="match status" value="1"/>
</dbReference>
<evidence type="ECO:0000256" key="7">
    <source>
        <dbReference type="ARBA" id="ARBA00023303"/>
    </source>
</evidence>
<evidence type="ECO:0000256" key="1">
    <source>
        <dbReference type="ARBA" id="ARBA00004141"/>
    </source>
</evidence>
<keyword evidence="7" id="KW-0407">Ion channel</keyword>
<keyword evidence="6 9" id="KW-0472">Membrane</keyword>
<dbReference type="eggNOG" id="KOG0498">
    <property type="taxonomic scope" value="Eukaryota"/>
</dbReference>
<dbReference type="GO" id="GO:0005249">
    <property type="term" value="F:voltage-gated potassium channel activity"/>
    <property type="evidence" value="ECO:0000318"/>
    <property type="project" value="GO_Central"/>
</dbReference>
<name>A0DXK4_PARTE</name>
<dbReference type="InterPro" id="IPR003938">
    <property type="entry name" value="K_chnl_volt-dep_EAG/ELK/ERG"/>
</dbReference>
<dbReference type="PRINTS" id="PR01463">
    <property type="entry name" value="EAGCHANLFMLY"/>
</dbReference>
<evidence type="ECO:0000256" key="9">
    <source>
        <dbReference type="SAM" id="Phobius"/>
    </source>
</evidence>
<accession>A0DXK4</accession>
<dbReference type="InterPro" id="IPR051413">
    <property type="entry name" value="K/Na_HCN_channel"/>
</dbReference>
<evidence type="ECO:0000256" key="4">
    <source>
        <dbReference type="ARBA" id="ARBA00022989"/>
    </source>
</evidence>
<gene>
    <name evidence="11" type="ORF">GSPATT00021395001</name>
</gene>
<feature type="domain" description="Cyclic nucleotide-binding" evidence="10">
    <location>
        <begin position="448"/>
        <end position="549"/>
    </location>
</feature>
<dbReference type="SUPFAM" id="SSF81324">
    <property type="entry name" value="Voltage-gated potassium channels"/>
    <property type="match status" value="1"/>
</dbReference>